<evidence type="ECO:0000313" key="1">
    <source>
        <dbReference type="EMBL" id="PJJ57708.1"/>
    </source>
</evidence>
<organism evidence="1 2">
    <name type="scientific">Mumia flava</name>
    <dbReference type="NCBI Taxonomy" id="1348852"/>
    <lineage>
        <taxon>Bacteria</taxon>
        <taxon>Bacillati</taxon>
        <taxon>Actinomycetota</taxon>
        <taxon>Actinomycetes</taxon>
        <taxon>Propionibacteriales</taxon>
        <taxon>Nocardioidaceae</taxon>
        <taxon>Mumia</taxon>
    </lineage>
</organism>
<dbReference type="OrthoDB" id="3633096at2"/>
<dbReference type="AlphaFoldDB" id="A0A0B2B6L2"/>
<reference evidence="1 2" key="1">
    <citation type="submission" date="2017-11" db="EMBL/GenBank/DDBJ databases">
        <title>Genomic Encyclopedia of Archaeal and Bacterial Type Strains, Phase II (KMG-II): From Individual Species to Whole Genera.</title>
        <authorList>
            <person name="Goeker M."/>
        </authorList>
    </citation>
    <scope>NUCLEOTIDE SEQUENCE [LARGE SCALE GENOMIC DNA]</scope>
    <source>
        <strain evidence="1 2">DSM 27763</strain>
    </source>
</reference>
<gene>
    <name evidence="1" type="ORF">CLV56_1946</name>
</gene>
<dbReference type="Proteomes" id="UP000230842">
    <property type="component" value="Unassembled WGS sequence"/>
</dbReference>
<sequence length="126" mass="14069">MEKHDERERDRPQGFLVVARTAPGPYPHPVEVAVYPDGRDSRIAFSIGPHAANVGGQVPLARVVDALQDDTDPAFTEEFDAADLHWLVPFLVRLRAGEDVTDEIIDAYEAKHGTRPEVLVWEPFGR</sequence>
<evidence type="ECO:0000313" key="2">
    <source>
        <dbReference type="Proteomes" id="UP000230842"/>
    </source>
</evidence>
<name>A0A0B2B6L2_9ACTN</name>
<comment type="caution">
    <text evidence="1">The sequence shown here is derived from an EMBL/GenBank/DDBJ whole genome shotgun (WGS) entry which is preliminary data.</text>
</comment>
<protein>
    <submittedName>
        <fullName evidence="1">Uncharacterized protein</fullName>
    </submittedName>
</protein>
<proteinExistence type="predicted"/>
<accession>A0A0B2B6L2</accession>
<keyword evidence="2" id="KW-1185">Reference proteome</keyword>
<dbReference type="EMBL" id="PGEZ01000001">
    <property type="protein sequence ID" value="PJJ57708.1"/>
    <property type="molecule type" value="Genomic_DNA"/>
</dbReference>
<dbReference type="RefSeq" id="WP_039363387.1">
    <property type="nucleotide sequence ID" value="NZ_PGEZ01000001.1"/>
</dbReference>